<name>A0A2K2FAM8_9CLOT</name>
<keyword evidence="5 10" id="KW-0812">Transmembrane</keyword>
<evidence type="ECO:0000256" key="3">
    <source>
        <dbReference type="ARBA" id="ARBA00022448"/>
    </source>
</evidence>
<gene>
    <name evidence="11" type="primary">yajC</name>
    <name evidence="11" type="ORF">CDQ84_16350</name>
</gene>
<dbReference type="InterPro" id="IPR003849">
    <property type="entry name" value="Preprotein_translocase_YajC"/>
</dbReference>
<evidence type="ECO:0000256" key="1">
    <source>
        <dbReference type="ARBA" id="ARBA00004162"/>
    </source>
</evidence>
<dbReference type="KEGG" id="cthd:CDO33_07435"/>
<evidence type="ECO:0000313" key="12">
    <source>
        <dbReference type="Proteomes" id="UP000236151"/>
    </source>
</evidence>
<comment type="caution">
    <text evidence="11">The sequence shown here is derived from an EMBL/GenBank/DDBJ whole genome shotgun (WGS) entry which is preliminary data.</text>
</comment>
<evidence type="ECO:0000256" key="8">
    <source>
        <dbReference type="ARBA" id="ARBA00023010"/>
    </source>
</evidence>
<sequence length="94" mass="10614">MEQLQGILGIVLYLGFMIGLMYLIVVLPQKRRDKKTREMINSMKVGSNVVTIGGIAGKVINIKDDEVVIETSVEKTQIRLKKWAIKEVEKLIEA</sequence>
<dbReference type="SMART" id="SM01323">
    <property type="entry name" value="YajC"/>
    <property type="match status" value="1"/>
</dbReference>
<evidence type="ECO:0000313" key="11">
    <source>
        <dbReference type="EMBL" id="PNT95849.1"/>
    </source>
</evidence>
<dbReference type="OrthoDB" id="9800132at2"/>
<keyword evidence="12" id="KW-1185">Reference proteome</keyword>
<evidence type="ECO:0000256" key="7">
    <source>
        <dbReference type="ARBA" id="ARBA00022989"/>
    </source>
</evidence>
<protein>
    <submittedName>
        <fullName evidence="11">Preprotein translocase subunit YajC</fullName>
    </submittedName>
</protein>
<keyword evidence="9 10" id="KW-0472">Membrane</keyword>
<evidence type="ECO:0000256" key="10">
    <source>
        <dbReference type="SAM" id="Phobius"/>
    </source>
</evidence>
<dbReference type="PANTHER" id="PTHR33909">
    <property type="entry name" value="SEC TRANSLOCON ACCESSORY COMPLEX SUBUNIT YAJC"/>
    <property type="match status" value="1"/>
</dbReference>
<dbReference type="EMBL" id="NIOJ01000058">
    <property type="protein sequence ID" value="PNT95849.1"/>
    <property type="molecule type" value="Genomic_DNA"/>
</dbReference>
<dbReference type="RefSeq" id="WP_103082813.1">
    <property type="nucleotide sequence ID" value="NZ_CP021850.1"/>
</dbReference>
<evidence type="ECO:0000256" key="2">
    <source>
        <dbReference type="ARBA" id="ARBA00006742"/>
    </source>
</evidence>
<reference evidence="12" key="1">
    <citation type="submission" date="2017-06" db="EMBL/GenBank/DDBJ databases">
        <title>Investigating the central metabolism of Clostridium thermosuccinogenes.</title>
        <authorList>
            <person name="Koendjbiharie J.G."/>
            <person name="Van Kranenburg R."/>
            <person name="Vriesendorp B."/>
        </authorList>
    </citation>
    <scope>NUCLEOTIDE SEQUENCE [LARGE SCALE GENOMIC DNA]</scope>
    <source>
        <strain evidence="12">DSM 5806</strain>
    </source>
</reference>
<evidence type="ECO:0000256" key="9">
    <source>
        <dbReference type="ARBA" id="ARBA00023136"/>
    </source>
</evidence>
<dbReference type="GO" id="GO:0015031">
    <property type="term" value="P:protein transport"/>
    <property type="evidence" value="ECO:0007669"/>
    <property type="project" value="UniProtKB-KW"/>
</dbReference>
<keyword evidence="8" id="KW-0811">Translocation</keyword>
<keyword evidence="6" id="KW-0653">Protein transport</keyword>
<proteinExistence type="inferred from homology"/>
<dbReference type="Proteomes" id="UP000236151">
    <property type="component" value="Unassembled WGS sequence"/>
</dbReference>
<dbReference type="NCBIfam" id="TIGR00739">
    <property type="entry name" value="yajC"/>
    <property type="match status" value="1"/>
</dbReference>
<accession>A0A2K2FAM8</accession>
<comment type="subcellular location">
    <subcellularLocation>
        <location evidence="1">Cell membrane</location>
        <topology evidence="1">Single-pass membrane protein</topology>
    </subcellularLocation>
</comment>
<dbReference type="PANTHER" id="PTHR33909:SF1">
    <property type="entry name" value="SEC TRANSLOCON ACCESSORY COMPLEX SUBUNIT YAJC"/>
    <property type="match status" value="1"/>
</dbReference>
<keyword evidence="7 10" id="KW-1133">Transmembrane helix</keyword>
<dbReference type="AlphaFoldDB" id="A0A2K2FAM8"/>
<keyword evidence="4" id="KW-1003">Cell membrane</keyword>
<organism evidence="11 12">
    <name type="scientific">Clostridium thermosuccinogenes</name>
    <dbReference type="NCBI Taxonomy" id="84032"/>
    <lineage>
        <taxon>Bacteria</taxon>
        <taxon>Bacillati</taxon>
        <taxon>Bacillota</taxon>
        <taxon>Clostridia</taxon>
        <taxon>Eubacteriales</taxon>
        <taxon>Clostridiaceae</taxon>
        <taxon>Clostridium</taxon>
    </lineage>
</organism>
<comment type="similarity">
    <text evidence="2">Belongs to the YajC family.</text>
</comment>
<keyword evidence="3" id="KW-0813">Transport</keyword>
<evidence type="ECO:0000256" key="6">
    <source>
        <dbReference type="ARBA" id="ARBA00022927"/>
    </source>
</evidence>
<evidence type="ECO:0000256" key="5">
    <source>
        <dbReference type="ARBA" id="ARBA00022692"/>
    </source>
</evidence>
<dbReference type="Pfam" id="PF02699">
    <property type="entry name" value="YajC"/>
    <property type="match status" value="1"/>
</dbReference>
<dbReference type="GO" id="GO:0005886">
    <property type="term" value="C:plasma membrane"/>
    <property type="evidence" value="ECO:0007669"/>
    <property type="project" value="UniProtKB-SubCell"/>
</dbReference>
<evidence type="ECO:0000256" key="4">
    <source>
        <dbReference type="ARBA" id="ARBA00022475"/>
    </source>
</evidence>
<feature type="transmembrane region" description="Helical" evidence="10">
    <location>
        <begin position="6"/>
        <end position="27"/>
    </location>
</feature>
<dbReference type="PRINTS" id="PR01853">
    <property type="entry name" value="YAJCTRNLCASE"/>
</dbReference>